<feature type="compositionally biased region" description="Basic and acidic residues" evidence="8">
    <location>
        <begin position="164"/>
        <end position="185"/>
    </location>
</feature>
<sequence>MEAELEEERNAAEEAEDKCRKFQAQNDSLSVEIGNLQNQNQKVEAMKTSLDKQLKEMKTKLDDTEAEMGRKYKAKVSSLDARVIALEEQLDSAVKDKNNFQRQIRRWDKKLKDSLLQSDENKRVGEQYKEQYEKTLSRMKTKQRQLEETEDEVNKLKNDKRRLQREADELSDQAERVQKQYETLHARQSSSRRGATKSYAGRSHYRGDSTLLDDNENLEGDDDVSASSSH</sequence>
<reference evidence="10 11" key="1">
    <citation type="journal article" date="2023" name="BMC Biol.">
        <title>The compact genome of the sponge Oopsacas minuta (Hexactinellida) is lacking key metazoan core genes.</title>
        <authorList>
            <person name="Santini S."/>
            <person name="Schenkelaars Q."/>
            <person name="Jourda C."/>
            <person name="Duchesne M."/>
            <person name="Belahbib H."/>
            <person name="Rocher C."/>
            <person name="Selva M."/>
            <person name="Riesgo A."/>
            <person name="Vervoort M."/>
            <person name="Leys S.P."/>
            <person name="Kodjabachian L."/>
            <person name="Le Bivic A."/>
            <person name="Borchiellini C."/>
            <person name="Claverie J.M."/>
            <person name="Renard E."/>
        </authorList>
    </citation>
    <scope>NUCLEOTIDE SEQUENCE [LARGE SCALE GENOMIC DNA]</scope>
    <source>
        <strain evidence="10">SPO-2</strain>
    </source>
</reference>
<dbReference type="GO" id="GO:0016459">
    <property type="term" value="C:myosin complex"/>
    <property type="evidence" value="ECO:0007669"/>
    <property type="project" value="UniProtKB-KW"/>
</dbReference>
<keyword evidence="2" id="KW-0787">Thick filament</keyword>
<dbReference type="GO" id="GO:0005923">
    <property type="term" value="C:bicellular tight junction"/>
    <property type="evidence" value="ECO:0007669"/>
    <property type="project" value="TreeGrafter"/>
</dbReference>
<dbReference type="PANTHER" id="PTHR46349">
    <property type="entry name" value="CINGULIN-LIKE PROTEIN 1-RELATED"/>
    <property type="match status" value="1"/>
</dbReference>
<organism evidence="10 11">
    <name type="scientific">Oopsacas minuta</name>
    <dbReference type="NCBI Taxonomy" id="111878"/>
    <lineage>
        <taxon>Eukaryota</taxon>
        <taxon>Metazoa</taxon>
        <taxon>Porifera</taxon>
        <taxon>Hexactinellida</taxon>
        <taxon>Hexasterophora</taxon>
        <taxon>Lyssacinosida</taxon>
        <taxon>Leucopsacidae</taxon>
        <taxon>Oopsacas</taxon>
    </lineage>
</organism>
<dbReference type="InterPro" id="IPR002928">
    <property type="entry name" value="Myosin_tail"/>
</dbReference>
<keyword evidence="5" id="KW-0518">Myosin</keyword>
<dbReference type="EMBL" id="JAKMXF010000299">
    <property type="protein sequence ID" value="KAI6652367.1"/>
    <property type="molecule type" value="Genomic_DNA"/>
</dbReference>
<evidence type="ECO:0000256" key="1">
    <source>
        <dbReference type="ARBA" id="ARBA00004657"/>
    </source>
</evidence>
<accession>A0AAV7JTV2</accession>
<feature type="domain" description="Myosin tail" evidence="9">
    <location>
        <begin position="1"/>
        <end position="187"/>
    </location>
</feature>
<comment type="subcellular location">
    <subcellularLocation>
        <location evidence="1">Cytoplasm</location>
        <location evidence="1">Myofibril</location>
    </subcellularLocation>
</comment>
<evidence type="ECO:0000256" key="4">
    <source>
        <dbReference type="ARBA" id="ARBA00023054"/>
    </source>
</evidence>
<gene>
    <name evidence="10" type="ORF">LOD99_7381</name>
</gene>
<evidence type="ECO:0000256" key="8">
    <source>
        <dbReference type="SAM" id="MobiDB-lite"/>
    </source>
</evidence>
<protein>
    <submittedName>
        <fullName evidence="10">Myosin II</fullName>
    </submittedName>
</protein>
<feature type="compositionally biased region" description="Basic and acidic residues" evidence="8">
    <location>
        <begin position="144"/>
        <end position="157"/>
    </location>
</feature>
<keyword evidence="4" id="KW-0175">Coiled coil</keyword>
<evidence type="ECO:0000256" key="3">
    <source>
        <dbReference type="ARBA" id="ARBA00022490"/>
    </source>
</evidence>
<dbReference type="SUPFAM" id="SSF57997">
    <property type="entry name" value="Tropomyosin"/>
    <property type="match status" value="1"/>
</dbReference>
<dbReference type="Gene3D" id="1.10.287.1490">
    <property type="match status" value="1"/>
</dbReference>
<dbReference type="Pfam" id="PF01576">
    <property type="entry name" value="Myosin_tail_1"/>
    <property type="match status" value="1"/>
</dbReference>
<evidence type="ECO:0000256" key="6">
    <source>
        <dbReference type="ARBA" id="ARBA00023175"/>
    </source>
</evidence>
<keyword evidence="6" id="KW-0505">Motor protein</keyword>
<keyword evidence="7" id="KW-0514">Muscle protein</keyword>
<comment type="caution">
    <text evidence="10">The sequence shown here is derived from an EMBL/GenBank/DDBJ whole genome shotgun (WGS) entry which is preliminary data.</text>
</comment>
<evidence type="ECO:0000259" key="9">
    <source>
        <dbReference type="Pfam" id="PF01576"/>
    </source>
</evidence>
<evidence type="ECO:0000313" key="11">
    <source>
        <dbReference type="Proteomes" id="UP001165289"/>
    </source>
</evidence>
<evidence type="ECO:0000256" key="2">
    <source>
        <dbReference type="ARBA" id="ARBA00022433"/>
    </source>
</evidence>
<dbReference type="Proteomes" id="UP001165289">
    <property type="component" value="Unassembled WGS sequence"/>
</dbReference>
<keyword evidence="11" id="KW-1185">Reference proteome</keyword>
<evidence type="ECO:0000256" key="5">
    <source>
        <dbReference type="ARBA" id="ARBA00023123"/>
    </source>
</evidence>
<evidence type="ECO:0000313" key="10">
    <source>
        <dbReference type="EMBL" id="KAI6652367.1"/>
    </source>
</evidence>
<proteinExistence type="predicted"/>
<name>A0AAV7JTV2_9METZ</name>
<dbReference type="GO" id="GO:0032982">
    <property type="term" value="C:myosin filament"/>
    <property type="evidence" value="ECO:0007669"/>
    <property type="project" value="UniProtKB-KW"/>
</dbReference>
<dbReference type="AlphaFoldDB" id="A0AAV7JTV2"/>
<evidence type="ECO:0000256" key="7">
    <source>
        <dbReference type="ARBA" id="ARBA00023179"/>
    </source>
</evidence>
<feature type="region of interest" description="Disordered" evidence="8">
    <location>
        <begin position="135"/>
        <end position="230"/>
    </location>
</feature>
<dbReference type="PANTHER" id="PTHR46349:SF7">
    <property type="entry name" value="MYOSIN TAIL DOMAIN-CONTAINING PROTEIN"/>
    <property type="match status" value="1"/>
</dbReference>
<feature type="compositionally biased region" description="Acidic residues" evidence="8">
    <location>
        <begin position="211"/>
        <end position="224"/>
    </location>
</feature>
<keyword evidence="3" id="KW-0963">Cytoplasm</keyword>